<dbReference type="Proteomes" id="UP001431429">
    <property type="component" value="Unassembled WGS sequence"/>
</dbReference>
<keyword evidence="2" id="KW-1185">Reference proteome</keyword>
<protein>
    <submittedName>
        <fullName evidence="1">Uncharacterized protein</fullName>
    </submittedName>
</protein>
<comment type="caution">
    <text evidence="1">The sequence shown here is derived from an EMBL/GenBank/DDBJ whole genome shotgun (WGS) entry which is preliminary data.</text>
</comment>
<evidence type="ECO:0000313" key="2">
    <source>
        <dbReference type="Proteomes" id="UP001431429"/>
    </source>
</evidence>
<reference evidence="1" key="1">
    <citation type="submission" date="2022-06" db="EMBL/GenBank/DDBJ databases">
        <title>Genome public.</title>
        <authorList>
            <person name="Sun Q."/>
        </authorList>
    </citation>
    <scope>NUCLEOTIDE SEQUENCE</scope>
    <source>
        <strain evidence="1">CWNU-1</strain>
    </source>
</reference>
<gene>
    <name evidence="1" type="ORF">NBG84_18195</name>
</gene>
<dbReference type="RefSeq" id="WP_250920528.1">
    <property type="nucleotide sequence ID" value="NZ_JAMQAW010000023.1"/>
</dbReference>
<dbReference type="EMBL" id="JAMQAW010000023">
    <property type="protein sequence ID" value="MCM2390199.1"/>
    <property type="molecule type" value="Genomic_DNA"/>
</dbReference>
<name>A0ABT0UNJ2_9ACTN</name>
<sequence length="65" mass="6514">MSAAHIVITREGGTASVVVDGVEIPAGAILRDSVSVPVDPSEIPSVTLTLTAGTVTVLNTLKEGT</sequence>
<evidence type="ECO:0000313" key="1">
    <source>
        <dbReference type="EMBL" id="MCM2390199.1"/>
    </source>
</evidence>
<proteinExistence type="predicted"/>
<accession>A0ABT0UNJ2</accession>
<organism evidence="1 2">
    <name type="scientific">Streptomyces albipurpureus</name>
    <dbReference type="NCBI Taxonomy" id="2897419"/>
    <lineage>
        <taxon>Bacteria</taxon>
        <taxon>Bacillati</taxon>
        <taxon>Actinomycetota</taxon>
        <taxon>Actinomycetes</taxon>
        <taxon>Kitasatosporales</taxon>
        <taxon>Streptomycetaceae</taxon>
        <taxon>Streptomyces</taxon>
    </lineage>
</organism>